<dbReference type="Pfam" id="PF25601">
    <property type="entry name" value="AAA_lid_14"/>
    <property type="match status" value="1"/>
</dbReference>
<feature type="domain" description="Sigma-54 factor interaction" evidence="4">
    <location>
        <begin position="105"/>
        <end position="328"/>
    </location>
</feature>
<dbReference type="PROSITE" id="PS00675">
    <property type="entry name" value="SIGMA54_INTERACT_1"/>
    <property type="match status" value="1"/>
</dbReference>
<dbReference type="InterPro" id="IPR025662">
    <property type="entry name" value="Sigma_54_int_dom_ATP-bd_1"/>
</dbReference>
<dbReference type="Gene3D" id="1.10.8.60">
    <property type="match status" value="1"/>
</dbReference>
<dbReference type="PROSITE" id="PS50045">
    <property type="entry name" value="SIGMA54_INTERACT_4"/>
    <property type="match status" value="1"/>
</dbReference>
<dbReference type="Gene3D" id="3.40.50.300">
    <property type="entry name" value="P-loop containing nucleotide triphosphate hydrolases"/>
    <property type="match status" value="1"/>
</dbReference>
<organism evidence="5 6">
    <name type="scientific">Treponema ruminis</name>
    <dbReference type="NCBI Taxonomy" id="744515"/>
    <lineage>
        <taxon>Bacteria</taxon>
        <taxon>Pseudomonadati</taxon>
        <taxon>Spirochaetota</taxon>
        <taxon>Spirochaetia</taxon>
        <taxon>Spirochaetales</taxon>
        <taxon>Treponemataceae</taxon>
        <taxon>Treponema</taxon>
    </lineage>
</organism>
<evidence type="ECO:0000313" key="5">
    <source>
        <dbReference type="EMBL" id="MBB5226980.1"/>
    </source>
</evidence>
<dbReference type="SMART" id="SM00382">
    <property type="entry name" value="AAA"/>
    <property type="match status" value="1"/>
</dbReference>
<dbReference type="RefSeq" id="WP_184660748.1">
    <property type="nucleotide sequence ID" value="NZ_CP031518.1"/>
</dbReference>
<dbReference type="InterPro" id="IPR003593">
    <property type="entry name" value="AAA+_ATPase"/>
</dbReference>
<comment type="caution">
    <text evidence="5">The sequence shown here is derived from an EMBL/GenBank/DDBJ whole genome shotgun (WGS) entry which is preliminary data.</text>
</comment>
<reference evidence="5 6" key="1">
    <citation type="submission" date="2020-08" db="EMBL/GenBank/DDBJ databases">
        <title>Genomic Encyclopedia of Type Strains, Phase IV (KMG-IV): sequencing the most valuable type-strain genomes for metagenomic binning, comparative biology and taxonomic classification.</title>
        <authorList>
            <person name="Goeker M."/>
        </authorList>
    </citation>
    <scope>NUCLEOTIDE SEQUENCE [LARGE SCALE GENOMIC DNA]</scope>
    <source>
        <strain evidence="5 6">DSM 103462</strain>
    </source>
</reference>
<evidence type="ECO:0000256" key="3">
    <source>
        <dbReference type="ARBA" id="ARBA00022840"/>
    </source>
</evidence>
<evidence type="ECO:0000256" key="1">
    <source>
        <dbReference type="ARBA" id="ARBA00022553"/>
    </source>
</evidence>
<dbReference type="GO" id="GO:0005524">
    <property type="term" value="F:ATP binding"/>
    <property type="evidence" value="ECO:0007669"/>
    <property type="project" value="UniProtKB-KW"/>
</dbReference>
<dbReference type="PANTHER" id="PTHR32071">
    <property type="entry name" value="TRANSCRIPTIONAL REGULATORY PROTEIN"/>
    <property type="match status" value="1"/>
</dbReference>
<keyword evidence="1" id="KW-0597">Phosphoprotein</keyword>
<proteinExistence type="predicted"/>
<dbReference type="InterPro" id="IPR027417">
    <property type="entry name" value="P-loop_NTPase"/>
</dbReference>
<accession>A0A7W8GAR2</accession>
<dbReference type="Proteomes" id="UP000518887">
    <property type="component" value="Unassembled WGS sequence"/>
</dbReference>
<evidence type="ECO:0000259" key="4">
    <source>
        <dbReference type="PROSITE" id="PS50045"/>
    </source>
</evidence>
<dbReference type="CDD" id="cd00009">
    <property type="entry name" value="AAA"/>
    <property type="match status" value="1"/>
</dbReference>
<dbReference type="InterPro" id="IPR058031">
    <property type="entry name" value="AAA_lid_NorR"/>
</dbReference>
<gene>
    <name evidence="5" type="ORF">HNP76_002368</name>
</gene>
<dbReference type="PANTHER" id="PTHR32071:SF17">
    <property type="entry name" value="TRANSCRIPTIONAL REGULATOR (NTRC FAMILY)"/>
    <property type="match status" value="1"/>
</dbReference>
<evidence type="ECO:0000313" key="6">
    <source>
        <dbReference type="Proteomes" id="UP000518887"/>
    </source>
</evidence>
<dbReference type="GO" id="GO:0006355">
    <property type="term" value="P:regulation of DNA-templated transcription"/>
    <property type="evidence" value="ECO:0007669"/>
    <property type="project" value="InterPro"/>
</dbReference>
<dbReference type="EMBL" id="JACHFQ010000007">
    <property type="protein sequence ID" value="MBB5226980.1"/>
    <property type="molecule type" value="Genomic_DNA"/>
</dbReference>
<dbReference type="InterPro" id="IPR002078">
    <property type="entry name" value="Sigma_54_int"/>
</dbReference>
<evidence type="ECO:0000256" key="2">
    <source>
        <dbReference type="ARBA" id="ARBA00022741"/>
    </source>
</evidence>
<sequence>MILLFSDETSDFTFLRENSDLQLRFASDFAMLEKICEKFGAEKIFVSKKLADSKFLSYVKQKSFNFFEYQKIEEICPYLSEPAGKTDSESVDDSSIQNLPAFKNLVGSSPAMKKLRREILKIASCDLAVLILGETGTGKTTVARAIHDLSARRDKPYRDCVLSNSNETLVEAKLFGTVKGAFTGALDSAGVYEEANGGSLFLDEIGETSMNIQTKLLQVSSEHKINRIGSQKDIIVDNRMIYATNANLEKKIFEGTFREDLYYRINDIVLRLPPLRERLEDIPELCRMILKNQKIKKEISDTTISLLQTFHWKGNVRQLEKCLCAAAVVHCEGDVIEPKDIKL</sequence>
<dbReference type="Pfam" id="PF00158">
    <property type="entry name" value="Sigma54_activat"/>
    <property type="match status" value="1"/>
</dbReference>
<keyword evidence="3" id="KW-0067">ATP-binding</keyword>
<dbReference type="FunFam" id="3.40.50.300:FF:000006">
    <property type="entry name" value="DNA-binding transcriptional regulator NtrC"/>
    <property type="match status" value="1"/>
</dbReference>
<keyword evidence="2" id="KW-0547">Nucleotide-binding</keyword>
<dbReference type="SUPFAM" id="SSF52540">
    <property type="entry name" value="P-loop containing nucleoside triphosphate hydrolases"/>
    <property type="match status" value="1"/>
</dbReference>
<keyword evidence="6" id="KW-1185">Reference proteome</keyword>
<name>A0A7W8GAR2_9SPIR</name>
<dbReference type="AlphaFoldDB" id="A0A7W8GAR2"/>
<protein>
    <submittedName>
        <fullName evidence="5">Transcriptional regulator with PAS, ATPase and Fis domain</fullName>
    </submittedName>
</protein>